<evidence type="ECO:0000256" key="3">
    <source>
        <dbReference type="ARBA" id="ARBA00022900"/>
    </source>
</evidence>
<dbReference type="Proteomes" id="UP000024404">
    <property type="component" value="Unassembled WGS sequence"/>
</dbReference>
<organism evidence="8 9">
    <name type="scientific">Onchocerca volvulus</name>
    <dbReference type="NCBI Taxonomy" id="6282"/>
    <lineage>
        <taxon>Eukaryota</taxon>
        <taxon>Metazoa</taxon>
        <taxon>Ecdysozoa</taxon>
        <taxon>Nematoda</taxon>
        <taxon>Chromadorea</taxon>
        <taxon>Rhabditida</taxon>
        <taxon>Spirurina</taxon>
        <taxon>Spiruromorpha</taxon>
        <taxon>Filarioidea</taxon>
        <taxon>Onchocercidae</taxon>
        <taxon>Onchocerca</taxon>
    </lineage>
</organism>
<dbReference type="PROSITE" id="PS50900">
    <property type="entry name" value="PLAC"/>
    <property type="match status" value="1"/>
</dbReference>
<evidence type="ECO:0000313" key="9">
    <source>
        <dbReference type="Proteomes" id="UP000024404"/>
    </source>
</evidence>
<name>A0A8R1Y1I9_ONCVO</name>
<dbReference type="AlphaFoldDB" id="A0A8R1Y1I9"/>
<dbReference type="SMART" id="SM00131">
    <property type="entry name" value="KU"/>
    <property type="match status" value="4"/>
</dbReference>
<proteinExistence type="predicted"/>
<dbReference type="InterPro" id="IPR036179">
    <property type="entry name" value="Ig-like_dom_sf"/>
</dbReference>
<dbReference type="EnsemblMetazoa" id="OVOC6319.1">
    <property type="protein sequence ID" value="OVOC6319.1"/>
    <property type="gene ID" value="WBGene00243128"/>
</dbReference>
<sequence>NDNFEKFSISAISNTTPITTSTASIILAESDVSIDTAVVNNMPSQENNDNDEEEELLMVDNIQGFESSFSLPELCLLPEDMGPCFGEILRWRYNSETSRCETFIYTGCGHNANYFTSEEACLRACGEYRNSDVCTMKMDRGHCELGVTKWYYNMDAGQCNVFMYTGCGGNGNRFSSKAECEHLCTSEIVFYTSNEETDICQLDRESGPCDDPVTQWYFDKREAQCLQFTYGGCRGNSNRFNSRKLCEQRCLEKTTVIRTEDGCLLPFEVGLCQDNQQLWYFDKSVGYCKIFIYSGCGGNQNRFFSEDECMNYCSVHVYKRRIQINRPELILIGYNPIPLGSATTLRCKAYGQYPIRWHKNGFSKYIYYTIHMNYSRLQMNKDHSEVHITNVHQMDVADYSCSVGENAILSNTIHFDVKKVELIEPSCTDKGNQIMCKLVTRIGLCSNPRYSNFCCQTCFHSLLSSKSSSIDLSRLTGAYHVDTNII</sequence>
<dbReference type="GO" id="GO:0004867">
    <property type="term" value="F:serine-type endopeptidase inhibitor activity"/>
    <property type="evidence" value="ECO:0007669"/>
    <property type="project" value="UniProtKB-KW"/>
</dbReference>
<feature type="domain" description="Ig-like" evidence="6">
    <location>
        <begin position="327"/>
        <end position="414"/>
    </location>
</feature>
<evidence type="ECO:0000259" key="6">
    <source>
        <dbReference type="PROSITE" id="PS50835"/>
    </source>
</evidence>
<dbReference type="InterPro" id="IPR013783">
    <property type="entry name" value="Ig-like_fold"/>
</dbReference>
<dbReference type="InterPro" id="IPR007110">
    <property type="entry name" value="Ig-like_dom"/>
</dbReference>
<dbReference type="Pfam" id="PF08686">
    <property type="entry name" value="PLAC"/>
    <property type="match status" value="1"/>
</dbReference>
<keyword evidence="1" id="KW-0646">Protease inhibitor</keyword>
<dbReference type="InterPro" id="IPR050098">
    <property type="entry name" value="TFPI/VKTCI-like"/>
</dbReference>
<dbReference type="InterPro" id="IPR020901">
    <property type="entry name" value="Prtase_inh_Kunz-CS"/>
</dbReference>
<keyword evidence="3" id="KW-0722">Serine protease inhibitor</keyword>
<dbReference type="SUPFAM" id="SSF57362">
    <property type="entry name" value="BPTI-like"/>
    <property type="match status" value="4"/>
</dbReference>
<dbReference type="PROSITE" id="PS50279">
    <property type="entry name" value="BPTI_KUNITZ_2"/>
    <property type="match status" value="4"/>
</dbReference>
<dbReference type="OMA" id="CRVETSW"/>
<evidence type="ECO:0000259" key="7">
    <source>
        <dbReference type="PROSITE" id="PS50900"/>
    </source>
</evidence>
<dbReference type="EMBL" id="CMVM020000170">
    <property type="status" value="NOT_ANNOTATED_CDS"/>
    <property type="molecule type" value="Genomic_DNA"/>
</dbReference>
<evidence type="ECO:0000259" key="5">
    <source>
        <dbReference type="PROSITE" id="PS50279"/>
    </source>
</evidence>
<evidence type="ECO:0008006" key="10">
    <source>
        <dbReference type="Google" id="ProtNLM"/>
    </source>
</evidence>
<feature type="domain" description="PLAC" evidence="7">
    <location>
        <begin position="423"/>
        <end position="462"/>
    </location>
</feature>
<feature type="domain" description="BPTI/Kunitz inhibitor" evidence="5">
    <location>
        <begin position="75"/>
        <end position="125"/>
    </location>
</feature>
<dbReference type="PROSITE" id="PS50835">
    <property type="entry name" value="IG_LIKE"/>
    <property type="match status" value="1"/>
</dbReference>
<evidence type="ECO:0000256" key="1">
    <source>
        <dbReference type="ARBA" id="ARBA00022690"/>
    </source>
</evidence>
<keyword evidence="2" id="KW-0732">Signal</keyword>
<accession>A0A8R1Y1I9</accession>
<reference evidence="8" key="2">
    <citation type="submission" date="2022-06" db="UniProtKB">
        <authorList>
            <consortium name="EnsemblMetazoa"/>
        </authorList>
    </citation>
    <scope>IDENTIFICATION</scope>
</reference>
<dbReference type="InterPro" id="IPR010909">
    <property type="entry name" value="PLAC"/>
</dbReference>
<evidence type="ECO:0000256" key="2">
    <source>
        <dbReference type="ARBA" id="ARBA00022729"/>
    </source>
</evidence>
<dbReference type="Gene3D" id="2.60.40.10">
    <property type="entry name" value="Immunoglobulins"/>
    <property type="match status" value="1"/>
</dbReference>
<dbReference type="SUPFAM" id="SSF48726">
    <property type="entry name" value="Immunoglobulin"/>
    <property type="match status" value="1"/>
</dbReference>
<keyword evidence="9" id="KW-1185">Reference proteome</keyword>
<dbReference type="GO" id="GO:0005615">
    <property type="term" value="C:extracellular space"/>
    <property type="evidence" value="ECO:0007669"/>
    <property type="project" value="TreeGrafter"/>
</dbReference>
<dbReference type="FunFam" id="4.10.410.10:FF:000020">
    <property type="entry name" value="Collagen, type VI, alpha 3"/>
    <property type="match status" value="1"/>
</dbReference>
<feature type="domain" description="BPTI/Kunitz inhibitor" evidence="5">
    <location>
        <begin position="200"/>
        <end position="250"/>
    </location>
</feature>
<dbReference type="FunFam" id="4.10.410.10:FF:000005">
    <property type="entry name" value="Pancreatic trypsin inhibitor"/>
    <property type="match status" value="1"/>
</dbReference>
<dbReference type="CDD" id="cd00109">
    <property type="entry name" value="Kunitz-type"/>
    <property type="match status" value="3"/>
</dbReference>
<dbReference type="InterPro" id="IPR002223">
    <property type="entry name" value="Kunitz_BPTI"/>
</dbReference>
<protein>
    <recommendedName>
        <fullName evidence="10">Papilin</fullName>
    </recommendedName>
</protein>
<dbReference type="PANTHER" id="PTHR10083:SF374">
    <property type="entry name" value="BPTI_KUNITZ INHIBITOR DOMAIN-CONTAINING PROTEIN"/>
    <property type="match status" value="1"/>
</dbReference>
<dbReference type="PANTHER" id="PTHR10083">
    <property type="entry name" value="KUNITZ-TYPE PROTEASE INHIBITOR-RELATED"/>
    <property type="match status" value="1"/>
</dbReference>
<evidence type="ECO:0000313" key="8">
    <source>
        <dbReference type="EnsemblMetazoa" id="OVOC6319.1"/>
    </source>
</evidence>
<evidence type="ECO:0000256" key="4">
    <source>
        <dbReference type="ARBA" id="ARBA00023157"/>
    </source>
</evidence>
<dbReference type="Pfam" id="PF00014">
    <property type="entry name" value="Kunitz_BPTI"/>
    <property type="match status" value="4"/>
</dbReference>
<reference evidence="9" key="1">
    <citation type="submission" date="2013-10" db="EMBL/GenBank/DDBJ databases">
        <title>Genome sequencing of Onchocerca volvulus.</title>
        <authorList>
            <person name="Cotton J."/>
            <person name="Tsai J."/>
            <person name="Stanley E."/>
            <person name="Tracey A."/>
            <person name="Holroyd N."/>
            <person name="Lustigman S."/>
            <person name="Berriman M."/>
        </authorList>
    </citation>
    <scope>NUCLEOTIDE SEQUENCE</scope>
</reference>
<feature type="domain" description="BPTI/Kunitz inhibitor" evidence="5">
    <location>
        <begin position="263"/>
        <end position="313"/>
    </location>
</feature>
<dbReference type="InterPro" id="IPR036880">
    <property type="entry name" value="Kunitz_BPTI_sf"/>
</dbReference>
<keyword evidence="4" id="KW-1015">Disulfide bond</keyword>
<dbReference type="Gene3D" id="4.10.410.10">
    <property type="entry name" value="Pancreatic trypsin inhibitor Kunitz domain"/>
    <property type="match status" value="4"/>
</dbReference>
<dbReference type="PRINTS" id="PR00759">
    <property type="entry name" value="BASICPTASE"/>
</dbReference>
<dbReference type="PROSITE" id="PS00280">
    <property type="entry name" value="BPTI_KUNITZ_1"/>
    <property type="match status" value="3"/>
</dbReference>
<feature type="domain" description="BPTI/Kunitz inhibitor" evidence="5">
    <location>
        <begin position="134"/>
        <end position="184"/>
    </location>
</feature>